<name>K0PG25_9HYPH</name>
<accession>K0PG25</accession>
<dbReference type="Proteomes" id="UP000009319">
    <property type="component" value="Unassembled WGS sequence"/>
</dbReference>
<gene>
    <name evidence="1" type="ORF">BN77_2594</name>
</gene>
<dbReference type="AlphaFoldDB" id="K0PG25"/>
<proteinExistence type="predicted"/>
<dbReference type="HOGENOM" id="CLU_2384144_0_0_5"/>
<keyword evidence="2" id="KW-1185">Reference proteome</keyword>
<organism evidence="1 2">
    <name type="scientific">Rhizobium mesoamericanum STM3625</name>
    <dbReference type="NCBI Taxonomy" id="1211777"/>
    <lineage>
        <taxon>Bacteria</taxon>
        <taxon>Pseudomonadati</taxon>
        <taxon>Pseudomonadota</taxon>
        <taxon>Alphaproteobacteria</taxon>
        <taxon>Hyphomicrobiales</taxon>
        <taxon>Rhizobiaceae</taxon>
        <taxon>Rhizobium/Agrobacterium group</taxon>
        <taxon>Rhizobium</taxon>
    </lineage>
</organism>
<evidence type="ECO:0000313" key="2">
    <source>
        <dbReference type="Proteomes" id="UP000009319"/>
    </source>
</evidence>
<comment type="caution">
    <text evidence="1">The sequence shown here is derived from an EMBL/GenBank/DDBJ whole genome shotgun (WGS) entry which is preliminary data.</text>
</comment>
<evidence type="ECO:0000313" key="1">
    <source>
        <dbReference type="EMBL" id="CCM75441.1"/>
    </source>
</evidence>
<protein>
    <submittedName>
        <fullName evidence="1">Uncharacterized protein</fullName>
    </submittedName>
</protein>
<sequence>MEQAAAALPEASSIVSVPVTNSLIVLFYTHLVPVIPSPAYSAAPCLWREMDNLALRSSYANAGKKLLLNRHKTRRGNVMLNDPYIKKSPAILPG</sequence>
<dbReference type="eggNOG" id="ENOG502ZYQW">
    <property type="taxonomic scope" value="Bacteria"/>
</dbReference>
<dbReference type="STRING" id="1211777.BN77_2594"/>
<dbReference type="EMBL" id="CANI01000015">
    <property type="protein sequence ID" value="CCM75441.1"/>
    <property type="molecule type" value="Genomic_DNA"/>
</dbReference>
<reference evidence="1 2" key="1">
    <citation type="journal article" date="2013" name="Genome Announc.">
        <title>Draft Genome Sequence of Rhizobium mesoamericanum STM3625, a Nitrogen-Fixing Symbiont of Mimosa pudica Isolated in French Guiana (South America).</title>
        <authorList>
            <person name="Moulin L."/>
            <person name="Mornico D."/>
            <person name="Melkonian R."/>
            <person name="Klonowska A."/>
        </authorList>
    </citation>
    <scope>NUCLEOTIDE SEQUENCE [LARGE SCALE GENOMIC DNA]</scope>
    <source>
        <strain evidence="1 2">STM3625</strain>
    </source>
</reference>